<name>A0A9D3UA86_9ROSI</name>
<sequence length="115" mass="12803">MEESIRTPNKEKLDLIRGDDNNKGSDFLCRSKSLGKLSQDAVRNIEDLSNKSSLQFLQEIVKLPTTGIFDAAKHSEHMVNHQATKSSGPRSSELYYGDYGKTETFLSSKVSHGVL</sequence>
<evidence type="ECO:0000313" key="1">
    <source>
        <dbReference type="EMBL" id="KAH1032876.1"/>
    </source>
</evidence>
<proteinExistence type="predicted"/>
<dbReference type="EMBL" id="JAIQCV010000013">
    <property type="protein sequence ID" value="KAH1032876.1"/>
    <property type="molecule type" value="Genomic_DNA"/>
</dbReference>
<dbReference type="OrthoDB" id="10448507at2759"/>
<gene>
    <name evidence="1" type="ORF">J1N35_045050</name>
</gene>
<comment type="caution">
    <text evidence="1">The sequence shown here is derived from an EMBL/GenBank/DDBJ whole genome shotgun (WGS) entry which is preliminary data.</text>
</comment>
<evidence type="ECO:0000313" key="2">
    <source>
        <dbReference type="Proteomes" id="UP000828251"/>
    </source>
</evidence>
<protein>
    <submittedName>
        <fullName evidence="1">Uncharacterized protein</fullName>
    </submittedName>
</protein>
<dbReference type="Proteomes" id="UP000828251">
    <property type="component" value="Unassembled WGS sequence"/>
</dbReference>
<accession>A0A9D3UA86</accession>
<dbReference type="AlphaFoldDB" id="A0A9D3UA86"/>
<keyword evidence="2" id="KW-1185">Reference proteome</keyword>
<reference evidence="1 2" key="1">
    <citation type="journal article" date="2021" name="Plant Biotechnol. J.">
        <title>Multi-omics assisted identification of the key and species-specific regulatory components of drought-tolerant mechanisms in Gossypium stocksii.</title>
        <authorList>
            <person name="Yu D."/>
            <person name="Ke L."/>
            <person name="Zhang D."/>
            <person name="Wu Y."/>
            <person name="Sun Y."/>
            <person name="Mei J."/>
            <person name="Sun J."/>
            <person name="Sun Y."/>
        </authorList>
    </citation>
    <scope>NUCLEOTIDE SEQUENCE [LARGE SCALE GENOMIC DNA]</scope>
    <source>
        <strain evidence="2">cv. E1</strain>
        <tissue evidence="1">Leaf</tissue>
    </source>
</reference>
<organism evidence="1 2">
    <name type="scientific">Gossypium stocksii</name>
    <dbReference type="NCBI Taxonomy" id="47602"/>
    <lineage>
        <taxon>Eukaryota</taxon>
        <taxon>Viridiplantae</taxon>
        <taxon>Streptophyta</taxon>
        <taxon>Embryophyta</taxon>
        <taxon>Tracheophyta</taxon>
        <taxon>Spermatophyta</taxon>
        <taxon>Magnoliopsida</taxon>
        <taxon>eudicotyledons</taxon>
        <taxon>Gunneridae</taxon>
        <taxon>Pentapetalae</taxon>
        <taxon>rosids</taxon>
        <taxon>malvids</taxon>
        <taxon>Malvales</taxon>
        <taxon>Malvaceae</taxon>
        <taxon>Malvoideae</taxon>
        <taxon>Gossypium</taxon>
    </lineage>
</organism>